<dbReference type="RefSeq" id="WP_011797806.1">
    <property type="nucleotide sequence ID" value="NC_008757.1"/>
</dbReference>
<evidence type="ECO:0000313" key="4">
    <source>
        <dbReference type="Proteomes" id="UP000000644"/>
    </source>
</evidence>
<comment type="subcellular location">
    <subcellularLocation>
        <location evidence="1">Cell outer membrane</location>
    </subcellularLocation>
</comment>
<keyword evidence="4" id="KW-1185">Reference proteome</keyword>
<dbReference type="AlphaFoldDB" id="A1VUU9"/>
<evidence type="ECO:0000256" key="1">
    <source>
        <dbReference type="ARBA" id="ARBA00004442"/>
    </source>
</evidence>
<feature type="chain" id="PRO_5002639882" evidence="2">
    <location>
        <begin position="23"/>
        <end position="218"/>
    </location>
</feature>
<dbReference type="GO" id="GO:0009279">
    <property type="term" value="C:cell outer membrane"/>
    <property type="evidence" value="ECO:0007669"/>
    <property type="project" value="UniProtKB-SubCell"/>
</dbReference>
<dbReference type="PANTHER" id="PTHR36920:SF1">
    <property type="entry name" value="OUTER MEMBRANE PROTEIN W"/>
    <property type="match status" value="1"/>
</dbReference>
<dbReference type="KEGG" id="pna:Pnap_4140"/>
<dbReference type="InterPro" id="IPR011250">
    <property type="entry name" value="OMP/PagP_B-barrel"/>
</dbReference>
<gene>
    <name evidence="3" type="ordered locus">Pnap_4140</name>
</gene>
<dbReference type="EMBL" id="CP000530">
    <property type="protein sequence ID" value="ABM39427.1"/>
    <property type="molecule type" value="Genomic_DNA"/>
</dbReference>
<dbReference type="SUPFAM" id="SSF56925">
    <property type="entry name" value="OMPA-like"/>
    <property type="match status" value="1"/>
</dbReference>
<organism evidence="3 4">
    <name type="scientific">Polaromonas naphthalenivorans (strain CJ2)</name>
    <dbReference type="NCBI Taxonomy" id="365044"/>
    <lineage>
        <taxon>Bacteria</taxon>
        <taxon>Pseudomonadati</taxon>
        <taxon>Pseudomonadota</taxon>
        <taxon>Betaproteobacteria</taxon>
        <taxon>Burkholderiales</taxon>
        <taxon>Comamonadaceae</taxon>
        <taxon>Polaromonas</taxon>
    </lineage>
</organism>
<dbReference type="GO" id="GO:0055085">
    <property type="term" value="P:transmembrane transport"/>
    <property type="evidence" value="ECO:0007669"/>
    <property type="project" value="TreeGrafter"/>
</dbReference>
<reference evidence="4" key="1">
    <citation type="journal article" date="2009" name="Environ. Microbiol.">
        <title>The genome of Polaromonas naphthalenivorans strain CJ2, isolated from coal tar-contaminated sediment, reveals physiological and metabolic versatility and evolution through extensive horizontal gene transfer.</title>
        <authorList>
            <person name="Yagi J.M."/>
            <person name="Sims D."/>
            <person name="Brettin T."/>
            <person name="Bruce D."/>
            <person name="Madsen E.L."/>
        </authorList>
    </citation>
    <scope>NUCLEOTIDE SEQUENCE [LARGE SCALE GENOMIC DNA]</scope>
    <source>
        <strain evidence="4">CJ2</strain>
        <plasmid evidence="4">Plasmid pPNAP01</plasmid>
    </source>
</reference>
<dbReference type="InterPro" id="IPR005618">
    <property type="entry name" value="OMPW"/>
</dbReference>
<dbReference type="HOGENOM" id="CLU_042505_0_0_4"/>
<feature type="signal peptide" evidence="2">
    <location>
        <begin position="1"/>
        <end position="22"/>
    </location>
</feature>
<dbReference type="Gene3D" id="2.40.160.20">
    <property type="match status" value="1"/>
</dbReference>
<dbReference type="PANTHER" id="PTHR36920">
    <property type="match status" value="1"/>
</dbReference>
<name>A1VUU9_POLNA</name>
<geneLocation type="plasmid" evidence="3 4">
    <name>pPNAP01</name>
</geneLocation>
<accession>A1VUU9</accession>
<evidence type="ECO:0000256" key="2">
    <source>
        <dbReference type="SAM" id="SignalP"/>
    </source>
</evidence>
<dbReference type="Pfam" id="PF03922">
    <property type="entry name" value="OmpW"/>
    <property type="match status" value="1"/>
</dbReference>
<proteinExistence type="predicted"/>
<dbReference type="Proteomes" id="UP000000644">
    <property type="component" value="Plasmid pPNAP01"/>
</dbReference>
<keyword evidence="3" id="KW-0614">Plasmid</keyword>
<keyword evidence="2" id="KW-0732">Signal</keyword>
<sequence length="218" mass="22269">MKIIASTLTCFAVATLSAGVHAQAFTNSPSPWSIGVGAVHLKFHPSADVSFAGNPVPGGAVTVGSDTVLGVEIGYAVTPNWTARLDVGSPVETDFGGAGTLSPLGKLGSVKGGPAILTMTYSPGMLGPIRPFFGGGLTYLRVFSTKDGAVQNLKVDDGLGTALTIGADWPLSDGYSIGFSVQKLFLKVKATGTAGGAPVRADVKLDPVVTFLSLRKQF</sequence>
<protein>
    <submittedName>
        <fullName evidence="3">OmpW family protein</fullName>
    </submittedName>
</protein>
<dbReference type="OrthoDB" id="9807574at2"/>
<evidence type="ECO:0000313" key="3">
    <source>
        <dbReference type="EMBL" id="ABM39427.1"/>
    </source>
</evidence>